<evidence type="ECO:0000313" key="6">
    <source>
        <dbReference type="Proteomes" id="UP000580856"/>
    </source>
</evidence>
<dbReference type="SMART" id="SM00267">
    <property type="entry name" value="GGDEF"/>
    <property type="match status" value="1"/>
</dbReference>
<dbReference type="GO" id="GO:0052621">
    <property type="term" value="F:diguanylate cyclase activity"/>
    <property type="evidence" value="ECO:0007669"/>
    <property type="project" value="UniProtKB-EC"/>
</dbReference>
<keyword evidence="3" id="KW-0472">Membrane</keyword>
<dbReference type="InterPro" id="IPR050469">
    <property type="entry name" value="Diguanylate_Cyclase"/>
</dbReference>
<dbReference type="NCBIfam" id="TIGR00254">
    <property type="entry name" value="GGDEF"/>
    <property type="match status" value="1"/>
</dbReference>
<dbReference type="PANTHER" id="PTHR45138">
    <property type="entry name" value="REGULATORY COMPONENTS OF SENSORY TRANSDUCTION SYSTEM"/>
    <property type="match status" value="1"/>
</dbReference>
<comment type="caution">
    <text evidence="5">The sequence shown here is derived from an EMBL/GenBank/DDBJ whole genome shotgun (WGS) entry which is preliminary data.</text>
</comment>
<feature type="transmembrane region" description="Helical" evidence="3">
    <location>
        <begin position="125"/>
        <end position="143"/>
    </location>
</feature>
<dbReference type="FunFam" id="3.30.70.270:FF:000001">
    <property type="entry name" value="Diguanylate cyclase domain protein"/>
    <property type="match status" value="1"/>
</dbReference>
<feature type="transmembrane region" description="Helical" evidence="3">
    <location>
        <begin position="276"/>
        <end position="293"/>
    </location>
</feature>
<dbReference type="SUPFAM" id="SSF55073">
    <property type="entry name" value="Nucleotide cyclase"/>
    <property type="match status" value="1"/>
</dbReference>
<evidence type="ECO:0000256" key="1">
    <source>
        <dbReference type="ARBA" id="ARBA00012528"/>
    </source>
</evidence>
<protein>
    <recommendedName>
        <fullName evidence="1">diguanylate cyclase</fullName>
        <ecNumber evidence="1">2.7.7.65</ecNumber>
    </recommendedName>
</protein>
<feature type="transmembrane region" description="Helical" evidence="3">
    <location>
        <begin position="239"/>
        <end position="256"/>
    </location>
</feature>
<dbReference type="GO" id="GO:0005886">
    <property type="term" value="C:plasma membrane"/>
    <property type="evidence" value="ECO:0007669"/>
    <property type="project" value="TreeGrafter"/>
</dbReference>
<proteinExistence type="predicted"/>
<dbReference type="CDD" id="cd01949">
    <property type="entry name" value="GGDEF"/>
    <property type="match status" value="1"/>
</dbReference>
<dbReference type="PROSITE" id="PS50887">
    <property type="entry name" value="GGDEF"/>
    <property type="match status" value="1"/>
</dbReference>
<keyword evidence="6" id="KW-1185">Reference proteome</keyword>
<dbReference type="InterPro" id="IPR043128">
    <property type="entry name" value="Rev_trsase/Diguanyl_cyclase"/>
</dbReference>
<organism evidence="5 6">
    <name type="scientific">Desulfobaculum xiamenense</name>
    <dbReference type="NCBI Taxonomy" id="995050"/>
    <lineage>
        <taxon>Bacteria</taxon>
        <taxon>Pseudomonadati</taxon>
        <taxon>Thermodesulfobacteriota</taxon>
        <taxon>Desulfovibrionia</taxon>
        <taxon>Desulfovibrionales</taxon>
        <taxon>Desulfovibrionaceae</taxon>
        <taxon>Desulfobaculum</taxon>
    </lineage>
</organism>
<dbReference type="PANTHER" id="PTHR45138:SF9">
    <property type="entry name" value="DIGUANYLATE CYCLASE DGCM-RELATED"/>
    <property type="match status" value="1"/>
</dbReference>
<dbReference type="Pfam" id="PF00990">
    <property type="entry name" value="GGDEF"/>
    <property type="match status" value="1"/>
</dbReference>
<dbReference type="GO" id="GO:1902201">
    <property type="term" value="P:negative regulation of bacterial-type flagellum-dependent cell motility"/>
    <property type="evidence" value="ECO:0007669"/>
    <property type="project" value="TreeGrafter"/>
</dbReference>
<dbReference type="AlphaFoldDB" id="A0A846QLT2"/>
<gene>
    <name evidence="5" type="ORF">GGQ74_002822</name>
</gene>
<feature type="transmembrane region" description="Helical" evidence="3">
    <location>
        <begin position="149"/>
        <end position="171"/>
    </location>
</feature>
<evidence type="ECO:0000259" key="4">
    <source>
        <dbReference type="PROSITE" id="PS50887"/>
    </source>
</evidence>
<dbReference type="Proteomes" id="UP000580856">
    <property type="component" value="Unassembled WGS sequence"/>
</dbReference>
<dbReference type="EMBL" id="JAATJA010000003">
    <property type="protein sequence ID" value="NJB69128.1"/>
    <property type="molecule type" value="Genomic_DNA"/>
</dbReference>
<evidence type="ECO:0000256" key="3">
    <source>
        <dbReference type="SAM" id="Phobius"/>
    </source>
</evidence>
<accession>A0A846QLT2</accession>
<dbReference type="InterPro" id="IPR029787">
    <property type="entry name" value="Nucleotide_cyclase"/>
</dbReference>
<reference evidence="5 6" key="1">
    <citation type="submission" date="2020-03" db="EMBL/GenBank/DDBJ databases">
        <title>Genomic Encyclopedia of Type Strains, Phase IV (KMG-IV): sequencing the most valuable type-strain genomes for metagenomic binning, comparative biology and taxonomic classification.</title>
        <authorList>
            <person name="Goeker M."/>
        </authorList>
    </citation>
    <scope>NUCLEOTIDE SEQUENCE [LARGE SCALE GENOMIC DNA]</scope>
    <source>
        <strain evidence="5 6">DSM 24233</strain>
    </source>
</reference>
<feature type="transmembrane region" description="Helical" evidence="3">
    <location>
        <begin position="183"/>
        <end position="202"/>
    </location>
</feature>
<keyword evidence="3" id="KW-0812">Transmembrane</keyword>
<comment type="catalytic activity">
    <reaction evidence="2">
        <text>2 GTP = 3',3'-c-di-GMP + 2 diphosphate</text>
        <dbReference type="Rhea" id="RHEA:24898"/>
        <dbReference type="ChEBI" id="CHEBI:33019"/>
        <dbReference type="ChEBI" id="CHEBI:37565"/>
        <dbReference type="ChEBI" id="CHEBI:58805"/>
        <dbReference type="EC" id="2.7.7.65"/>
    </reaction>
</comment>
<feature type="transmembrane region" description="Helical" evidence="3">
    <location>
        <begin position="208"/>
        <end position="227"/>
    </location>
</feature>
<dbReference type="Gene3D" id="3.30.70.270">
    <property type="match status" value="1"/>
</dbReference>
<name>A0A846QLT2_9BACT</name>
<feature type="transmembrane region" description="Helical" evidence="3">
    <location>
        <begin position="94"/>
        <end position="113"/>
    </location>
</feature>
<dbReference type="GO" id="GO:0043709">
    <property type="term" value="P:cell adhesion involved in single-species biofilm formation"/>
    <property type="evidence" value="ECO:0007669"/>
    <property type="project" value="TreeGrafter"/>
</dbReference>
<evidence type="ECO:0000256" key="2">
    <source>
        <dbReference type="ARBA" id="ARBA00034247"/>
    </source>
</evidence>
<feature type="domain" description="GGDEF" evidence="4">
    <location>
        <begin position="353"/>
        <end position="485"/>
    </location>
</feature>
<keyword evidence="3" id="KW-1133">Transmembrane helix</keyword>
<dbReference type="EC" id="2.7.7.65" evidence="1"/>
<sequence length="488" mass="54161">MGSIRHHKGQSARAGLFRLTLQMTLHHVVSSSSPAPRERAARSITPFLAHRATPADSGCKSCPFPVSSGCFARTAHAAASAQGGLLPDFDMRTILAILVLVNYACAGLMVLTVKVSAKRFDGVKYFLANFVLLSAGITLALFRPLIPQLFSIILANACMFAGIVAVAFGAGRFTGRDILRSPYCVYSAVFLVAYSYFTYAVPDIRVRTMLFSGMVLPIFCHIAFVFLRPSDGGHHRHCMFAGITYVLFSILYMFRFYCAFVGDDIPEYFSAHSPDAVINILTIILTIFLMYSIQHMIGRRLLAELEYFMDVQSDMLVEMKDMAIRDHLTGIYNRRKIEETLKREREQFERYGNPLSLILCDIDTFKAINDTFGHDVGDKVIVHITGLIAGHKRDADRIGRWGGEEFIIVSPQTTLEQATMMAERFRSIVESNQPECVGGERPVTISLGVAQFSSGMSVEDFVKCADEALYGAKQHGRNRVEVSPCAHG</sequence>
<dbReference type="InterPro" id="IPR000160">
    <property type="entry name" value="GGDEF_dom"/>
</dbReference>
<evidence type="ECO:0000313" key="5">
    <source>
        <dbReference type="EMBL" id="NJB69128.1"/>
    </source>
</evidence>